<evidence type="ECO:0000313" key="2">
    <source>
        <dbReference type="EMBL" id="MCG4745754.1"/>
    </source>
</evidence>
<dbReference type="Proteomes" id="UP000669239">
    <property type="component" value="Unassembled WGS sequence"/>
</dbReference>
<feature type="chain" id="PRO_5043296088" description="Lipoprotein" evidence="1">
    <location>
        <begin position="19"/>
        <end position="217"/>
    </location>
</feature>
<protein>
    <recommendedName>
        <fullName evidence="6">Lipoprotein</fullName>
    </recommendedName>
</protein>
<name>A0AAW5C0H6_9FIRM</name>
<dbReference type="EMBL" id="JAAITT010000027">
    <property type="protein sequence ID" value="NSJ50542.1"/>
    <property type="molecule type" value="Genomic_DNA"/>
</dbReference>
<sequence>MKKIMVMALALMTAAVLATGCAGIGAPGKGTPVENSVMIEKDGNVQWVSVETYDKGDYPEEELTAFVQERISSFNASLGKAEKSENTEGAEKLPVALVSAKIGDGKAFTITEYDTASRIVEFAREIGDYNVTFTALEAGRVAVLGQGLEAVAFKDMKGNAVDASQAVSDGQQFLVKAEGPGVIKTEKKILYVSDGCSLRDSSTVETPEEGTSYIILD</sequence>
<feature type="signal peptide" evidence="1">
    <location>
        <begin position="1"/>
        <end position="18"/>
    </location>
</feature>
<proteinExistence type="predicted"/>
<dbReference type="PROSITE" id="PS51257">
    <property type="entry name" value="PROKAR_LIPOPROTEIN"/>
    <property type="match status" value="1"/>
</dbReference>
<evidence type="ECO:0000313" key="3">
    <source>
        <dbReference type="EMBL" id="NSJ50542.1"/>
    </source>
</evidence>
<comment type="caution">
    <text evidence="2">The sequence shown here is derived from an EMBL/GenBank/DDBJ whole genome shotgun (WGS) entry which is preliminary data.</text>
</comment>
<keyword evidence="1" id="KW-0732">Signal</keyword>
<keyword evidence="4" id="KW-1185">Reference proteome</keyword>
<evidence type="ECO:0008006" key="6">
    <source>
        <dbReference type="Google" id="ProtNLM"/>
    </source>
</evidence>
<reference evidence="3" key="2">
    <citation type="submission" date="2020-02" db="EMBL/GenBank/DDBJ databases">
        <authorList>
            <person name="Littmann E."/>
            <person name="Sorbara M."/>
        </authorList>
    </citation>
    <scope>NUCLEOTIDE SEQUENCE</scope>
    <source>
        <strain evidence="3">MSK.1.17</strain>
    </source>
</reference>
<reference evidence="2" key="3">
    <citation type="submission" date="2022-01" db="EMBL/GenBank/DDBJ databases">
        <title>Collection of gut derived symbiotic bacterial strains cultured from healthy donors.</title>
        <authorList>
            <person name="Lin H."/>
            <person name="Kohout C."/>
            <person name="Waligurski E."/>
            <person name="Pamer E.G."/>
        </authorList>
    </citation>
    <scope>NUCLEOTIDE SEQUENCE</scope>
    <source>
        <strain evidence="2">DFI.6.55</strain>
    </source>
</reference>
<reference evidence="3 4" key="1">
    <citation type="journal article" date="2020" name="Cell Host Microbe">
        <title>Functional and Genomic Variation between Human-Derived Isolates of Lachnospiraceae Reveals Inter- and Intra-Species Diversity.</title>
        <authorList>
            <person name="Sorbara M.T."/>
            <person name="Littmann E.R."/>
            <person name="Fontana E."/>
            <person name="Moody T.U."/>
            <person name="Kohout C.E."/>
            <person name="Gjonbalaj M."/>
            <person name="Eaton V."/>
            <person name="Seok R."/>
            <person name="Leiner I.M."/>
            <person name="Pamer E.G."/>
        </authorList>
    </citation>
    <scope>NUCLEOTIDE SEQUENCE [LARGE SCALE GENOMIC DNA]</scope>
    <source>
        <strain evidence="3 4">MSK.1.17</strain>
    </source>
</reference>
<evidence type="ECO:0000256" key="1">
    <source>
        <dbReference type="SAM" id="SignalP"/>
    </source>
</evidence>
<evidence type="ECO:0000313" key="4">
    <source>
        <dbReference type="Proteomes" id="UP000669239"/>
    </source>
</evidence>
<dbReference type="EMBL" id="JAKNGE010000010">
    <property type="protein sequence ID" value="MCG4745754.1"/>
    <property type="molecule type" value="Genomic_DNA"/>
</dbReference>
<gene>
    <name evidence="3" type="ORF">G5B36_17795</name>
    <name evidence="2" type="ORF">L0N08_10060</name>
</gene>
<accession>A0AAW5C0H6</accession>
<organism evidence="2 5">
    <name type="scientific">Enterocloster aldenensis</name>
    <dbReference type="NCBI Taxonomy" id="358742"/>
    <lineage>
        <taxon>Bacteria</taxon>
        <taxon>Bacillati</taxon>
        <taxon>Bacillota</taxon>
        <taxon>Clostridia</taxon>
        <taxon>Lachnospirales</taxon>
        <taxon>Lachnospiraceae</taxon>
        <taxon>Enterocloster</taxon>
    </lineage>
</organism>
<dbReference type="RefSeq" id="WP_117555367.1">
    <property type="nucleotide sequence ID" value="NZ_CAXTHN010000002.1"/>
</dbReference>
<dbReference type="AlphaFoldDB" id="A0AAW5C0H6"/>
<evidence type="ECO:0000313" key="5">
    <source>
        <dbReference type="Proteomes" id="UP001299608"/>
    </source>
</evidence>
<dbReference type="Proteomes" id="UP001299608">
    <property type="component" value="Unassembled WGS sequence"/>
</dbReference>